<gene>
    <name evidence="6" type="ORF">FGO68_gene10336</name>
</gene>
<evidence type="ECO:0000256" key="2">
    <source>
        <dbReference type="ARBA" id="ARBA00022630"/>
    </source>
</evidence>
<dbReference type="InterPro" id="IPR036188">
    <property type="entry name" value="FAD/NAD-bd_sf"/>
</dbReference>
<dbReference type="AlphaFoldDB" id="A0A8J8NS98"/>
<dbReference type="PANTHER" id="PTHR46028:SF2">
    <property type="entry name" value="KYNURENINE 3-MONOOXYGENASE"/>
    <property type="match status" value="1"/>
</dbReference>
<dbReference type="GO" id="GO:0050660">
    <property type="term" value="F:flavin adenine dinucleotide binding"/>
    <property type="evidence" value="ECO:0007669"/>
    <property type="project" value="InterPro"/>
</dbReference>
<evidence type="ECO:0000259" key="5">
    <source>
        <dbReference type="Pfam" id="PF08491"/>
    </source>
</evidence>
<dbReference type="GO" id="GO:0016020">
    <property type="term" value="C:membrane"/>
    <property type="evidence" value="ECO:0007669"/>
    <property type="project" value="InterPro"/>
</dbReference>
<keyword evidence="2" id="KW-0285">Flavoprotein</keyword>
<dbReference type="EMBL" id="RRYP01009204">
    <property type="protein sequence ID" value="TNV79226.1"/>
    <property type="molecule type" value="Genomic_DNA"/>
</dbReference>
<dbReference type="Proteomes" id="UP000785679">
    <property type="component" value="Unassembled WGS sequence"/>
</dbReference>
<evidence type="ECO:0000256" key="1">
    <source>
        <dbReference type="ARBA" id="ARBA00001974"/>
    </source>
</evidence>
<dbReference type="PANTHER" id="PTHR46028">
    <property type="entry name" value="KYNURENINE 3-MONOOXYGENASE"/>
    <property type="match status" value="1"/>
</dbReference>
<protein>
    <recommendedName>
        <fullName evidence="5">Squalene epoxidase domain-containing protein</fullName>
    </recommendedName>
</protein>
<dbReference type="GO" id="GO:0070189">
    <property type="term" value="P:kynurenine metabolic process"/>
    <property type="evidence" value="ECO:0007669"/>
    <property type="project" value="TreeGrafter"/>
</dbReference>
<proteinExistence type="predicted"/>
<keyword evidence="7" id="KW-1185">Reference proteome</keyword>
<dbReference type="SUPFAM" id="SSF51905">
    <property type="entry name" value="FAD/NAD(P)-binding domain"/>
    <property type="match status" value="1"/>
</dbReference>
<dbReference type="PRINTS" id="PR00420">
    <property type="entry name" value="RNGMNOXGNASE"/>
</dbReference>
<organism evidence="6 7">
    <name type="scientific">Halteria grandinella</name>
    <dbReference type="NCBI Taxonomy" id="5974"/>
    <lineage>
        <taxon>Eukaryota</taxon>
        <taxon>Sar</taxon>
        <taxon>Alveolata</taxon>
        <taxon>Ciliophora</taxon>
        <taxon>Intramacronucleata</taxon>
        <taxon>Spirotrichea</taxon>
        <taxon>Stichotrichia</taxon>
        <taxon>Sporadotrichida</taxon>
        <taxon>Halteriidae</taxon>
        <taxon>Halteria</taxon>
    </lineage>
</organism>
<evidence type="ECO:0000313" key="7">
    <source>
        <dbReference type="Proteomes" id="UP000785679"/>
    </source>
</evidence>
<dbReference type="OrthoDB" id="444383at2759"/>
<feature type="domain" description="Squalene epoxidase" evidence="5">
    <location>
        <begin position="269"/>
        <end position="380"/>
    </location>
</feature>
<name>A0A8J8NS98_HALGN</name>
<dbReference type="GO" id="GO:0004506">
    <property type="term" value="F:squalene monooxygenase activity"/>
    <property type="evidence" value="ECO:0007669"/>
    <property type="project" value="InterPro"/>
</dbReference>
<reference evidence="6" key="1">
    <citation type="submission" date="2019-06" db="EMBL/GenBank/DDBJ databases">
        <authorList>
            <person name="Zheng W."/>
        </authorList>
    </citation>
    <scope>NUCLEOTIDE SEQUENCE</scope>
    <source>
        <strain evidence="6">QDHG01</strain>
    </source>
</reference>
<dbReference type="GO" id="GO:0004502">
    <property type="term" value="F:kynurenine 3-monooxygenase activity"/>
    <property type="evidence" value="ECO:0007669"/>
    <property type="project" value="TreeGrafter"/>
</dbReference>
<sequence>MAGRIQRSFSKKTQRIAVIGAGPIGLTLSILLTKLQHHHVEVDLYEKRSLTQFESPPDDTRVLGTTFTCRGYRPICLAGLANAYGVQLNGTQIHLPPQSSLCNTQYSYQNGREGDLFYSLNRKQLLTDLKTLFCQQKSSTLYWDHQVLDIDFETGVLKHSNGSKSAKSKQYDAIFAADGVYSQIRNKLHQNGNLRQSLTKCDLGYLYIEIPSLCRDLINTDDSSNYIFDKHSFHTFPTKEKCFTVVLPEPGGKFSASFYLMRDAYSKLIETGQLRDYLKSLFPQLYDAVPDFDKQLERKTLRDIVSVKLEPSWSYKDKLCCIGDASHAIFPFYGSGLNTGLEDVSEIISLVEQHDFQWDIIFQEFYRLRKPNTDAIQELTLNRLESFMNEMRDPQYGQFRNALDILNNSYGDSFWSVERLVRFSHVPYNQIFKFLQTEKAIVETILGKDDSIRRALKEGIRKVERVASTESMIEQMMREHREIVEHIKSPQIK</sequence>
<dbReference type="Gene3D" id="3.50.50.60">
    <property type="entry name" value="FAD/NAD(P)-binding domain"/>
    <property type="match status" value="1"/>
</dbReference>
<evidence type="ECO:0000313" key="6">
    <source>
        <dbReference type="EMBL" id="TNV79226.1"/>
    </source>
</evidence>
<keyword evidence="4" id="KW-0560">Oxidoreductase</keyword>
<comment type="cofactor">
    <cofactor evidence="1">
        <name>FAD</name>
        <dbReference type="ChEBI" id="CHEBI:57692"/>
    </cofactor>
</comment>
<evidence type="ECO:0000256" key="4">
    <source>
        <dbReference type="ARBA" id="ARBA00023002"/>
    </source>
</evidence>
<dbReference type="InterPro" id="IPR013698">
    <property type="entry name" value="Squalene_epoxidase"/>
</dbReference>
<accession>A0A8J8NS98</accession>
<evidence type="ECO:0000256" key="3">
    <source>
        <dbReference type="ARBA" id="ARBA00022827"/>
    </source>
</evidence>
<comment type="caution">
    <text evidence="6">The sequence shown here is derived from an EMBL/GenBank/DDBJ whole genome shotgun (WGS) entry which is preliminary data.</text>
</comment>
<keyword evidence="3" id="KW-0274">FAD</keyword>
<dbReference type="Pfam" id="PF08491">
    <property type="entry name" value="SE"/>
    <property type="match status" value="1"/>
</dbReference>